<dbReference type="AlphaFoldDB" id="A0A1D2QP09"/>
<protein>
    <submittedName>
        <fullName evidence="1">Uncharacterized protein</fullName>
    </submittedName>
</protein>
<dbReference type="EMBL" id="MDLC01000032">
    <property type="protein sequence ID" value="ODS23302.1"/>
    <property type="molecule type" value="Genomic_DNA"/>
</dbReference>
<comment type="caution">
    <text evidence="1">The sequence shown here is derived from an EMBL/GenBank/DDBJ whole genome shotgun (WGS) entry which is preliminary data.</text>
</comment>
<organism evidence="1 2">
    <name type="scientific">Candidatus Endobugula sertula</name>
    <name type="common">Bugula neritina bacterial symbiont</name>
    <dbReference type="NCBI Taxonomy" id="62101"/>
    <lineage>
        <taxon>Bacteria</taxon>
        <taxon>Pseudomonadati</taxon>
        <taxon>Pseudomonadota</taxon>
        <taxon>Gammaproteobacteria</taxon>
        <taxon>Cellvibrionales</taxon>
        <taxon>Cellvibrionaceae</taxon>
        <taxon>Candidatus Endobugula</taxon>
    </lineage>
</organism>
<dbReference type="STRING" id="62101.AB835_09465"/>
<sequence>MGYLSIKHIISSSGERLKVLVDSYSGTPLYYPNLYITSQIRGSSTSVASILSFISAMKVLFSWCSEYSIDIEERWTRGKWLTLWEIDSLRDYCSLDQREIENKSSKLKAVKRDGQAVVADPTKYVRMPFIAEYLKWLASVMGADRSCKTSMSEVATMYWRIRSNRPKTKSRLDTLRDDKGSNFRMGCCV</sequence>
<accession>A0A1D2QP09</accession>
<gene>
    <name evidence="1" type="ORF">AB835_09465</name>
</gene>
<reference evidence="1 2" key="1">
    <citation type="journal article" date="2016" name="Appl. Environ. Microbiol.">
        <title>Lack of Overt Genome Reduction in the Bryostatin-Producing Bryozoan Symbiont "Candidatus Endobugula sertula".</title>
        <authorList>
            <person name="Miller I.J."/>
            <person name="Vanee N."/>
            <person name="Fong S.S."/>
            <person name="Lim-Fong G.E."/>
            <person name="Kwan J.C."/>
        </authorList>
    </citation>
    <scope>NUCLEOTIDE SEQUENCE [LARGE SCALE GENOMIC DNA]</scope>
    <source>
        <strain evidence="1">AB1-4</strain>
    </source>
</reference>
<name>A0A1D2QP09_9GAMM</name>
<dbReference type="Proteomes" id="UP000242502">
    <property type="component" value="Unassembled WGS sequence"/>
</dbReference>
<proteinExistence type="predicted"/>
<evidence type="ECO:0000313" key="1">
    <source>
        <dbReference type="EMBL" id="ODS23302.1"/>
    </source>
</evidence>
<evidence type="ECO:0000313" key="2">
    <source>
        <dbReference type="Proteomes" id="UP000242502"/>
    </source>
</evidence>